<reference evidence="2 3" key="1">
    <citation type="submission" date="2020-12" db="EMBL/GenBank/DDBJ databases">
        <title>Complete genome sequence of lactococcus lactis subsp. cremoris strain EPSC and strain G3-2.</title>
        <authorList>
            <person name="Kita K."/>
            <person name="Ishikawa S."/>
        </authorList>
    </citation>
    <scope>NUCLEOTIDE SEQUENCE [LARGE SCALE GENOMIC DNA]</scope>
    <source>
        <strain evidence="2 3">EPSC</strain>
    </source>
</reference>
<keyword evidence="1" id="KW-0472">Membrane</keyword>
<dbReference type="RefSeq" id="WP_126354754.1">
    <property type="nucleotide sequence ID" value="NZ_AP018499.1"/>
</dbReference>
<evidence type="ECO:0000256" key="1">
    <source>
        <dbReference type="SAM" id="Phobius"/>
    </source>
</evidence>
<proteinExistence type="predicted"/>
<name>A0AAD1NJM4_LACLC</name>
<organism evidence="2 3">
    <name type="scientific">Lactococcus lactis subsp. cremoris</name>
    <name type="common">Streptococcus cremoris</name>
    <dbReference type="NCBI Taxonomy" id="1359"/>
    <lineage>
        <taxon>Bacteria</taxon>
        <taxon>Bacillati</taxon>
        <taxon>Bacillota</taxon>
        <taxon>Bacilli</taxon>
        <taxon>Lactobacillales</taxon>
        <taxon>Streptococcaceae</taxon>
        <taxon>Lactococcus</taxon>
    </lineage>
</organism>
<evidence type="ECO:0000313" key="3">
    <source>
        <dbReference type="Proteomes" id="UP000595253"/>
    </source>
</evidence>
<dbReference type="AlphaFoldDB" id="A0AAD1NJM4"/>
<evidence type="ECO:0000313" key="2">
    <source>
        <dbReference type="EMBL" id="BCO07182.1"/>
    </source>
</evidence>
<dbReference type="Proteomes" id="UP000595253">
    <property type="component" value="Chromosome"/>
</dbReference>
<dbReference type="EMBL" id="AP024222">
    <property type="protein sequence ID" value="BCO07182.1"/>
    <property type="molecule type" value="Genomic_DNA"/>
</dbReference>
<keyword evidence="1" id="KW-0812">Transmembrane</keyword>
<keyword evidence="1" id="KW-1133">Transmembrane helix</keyword>
<feature type="transmembrane region" description="Helical" evidence="1">
    <location>
        <begin position="6"/>
        <end position="24"/>
    </location>
</feature>
<sequence length="224" mass="26552">MDWSAVSAISASIAVIISVIVLIWQRTDIRKQSKYQRNTFELQNRINSDNITFNLAGDIIGNIQTQEQTVRMLYQEVNVLRELNNKLSMNQVFRNNDYYNDSYVQEIKYIKKEIEKSKESIKKFNNYRKDLTNEFTSKSNSLQFHMSREGSIKEVEKIFSSIVYSIEFMVRKSDNLSDSKFLNREELDVVLTKFKNEIYSEVKRLQDLMKQVKLESLNRLEKLQ</sequence>
<protein>
    <submittedName>
        <fullName evidence="2">Uncharacterized protein</fullName>
    </submittedName>
</protein>
<accession>A0AAD1NJM4</accession>
<gene>
    <name evidence="2" type="ORF">LLC_24220</name>
</gene>